<dbReference type="SUPFAM" id="SSF102405">
    <property type="entry name" value="MCP/YpsA-like"/>
    <property type="match status" value="1"/>
</dbReference>
<evidence type="ECO:0000256" key="3">
    <source>
        <dbReference type="ARBA" id="ARBA00031983"/>
    </source>
</evidence>
<keyword evidence="6" id="KW-1185">Reference proteome</keyword>
<reference evidence="5" key="1">
    <citation type="journal article" date="2014" name="Int. J. Syst. Evol. Microbiol.">
        <title>Complete genome sequence of Corynebacterium casei LMG S-19264T (=DSM 44701T), isolated from a smear-ripened cheese.</title>
        <authorList>
            <consortium name="US DOE Joint Genome Institute (JGI-PGF)"/>
            <person name="Walter F."/>
            <person name="Albersmeier A."/>
            <person name="Kalinowski J."/>
            <person name="Ruckert C."/>
        </authorList>
    </citation>
    <scope>NUCLEOTIDE SEQUENCE</scope>
    <source>
        <strain evidence="5">CGMCC 1.12997</strain>
    </source>
</reference>
<dbReference type="NCBIfam" id="TIGR00730">
    <property type="entry name" value="Rossman fold protein, TIGR00730 family"/>
    <property type="match status" value="1"/>
</dbReference>
<reference evidence="5" key="2">
    <citation type="submission" date="2020-09" db="EMBL/GenBank/DDBJ databases">
        <authorList>
            <person name="Sun Q."/>
            <person name="Zhou Y."/>
        </authorList>
    </citation>
    <scope>NUCLEOTIDE SEQUENCE</scope>
    <source>
        <strain evidence="5">CGMCC 1.12997</strain>
    </source>
</reference>
<dbReference type="Proteomes" id="UP000647241">
    <property type="component" value="Unassembled WGS sequence"/>
</dbReference>
<comment type="catalytic activity">
    <reaction evidence="1">
        <text>AMP + H2O = D-ribose 5-phosphate + adenine</text>
        <dbReference type="Rhea" id="RHEA:20129"/>
        <dbReference type="ChEBI" id="CHEBI:15377"/>
        <dbReference type="ChEBI" id="CHEBI:16708"/>
        <dbReference type="ChEBI" id="CHEBI:78346"/>
        <dbReference type="ChEBI" id="CHEBI:456215"/>
        <dbReference type="EC" id="3.2.2.4"/>
    </reaction>
</comment>
<dbReference type="InterPro" id="IPR031100">
    <property type="entry name" value="LOG_fam"/>
</dbReference>
<dbReference type="GO" id="GO:0008714">
    <property type="term" value="F:AMP nucleosidase activity"/>
    <property type="evidence" value="ECO:0007669"/>
    <property type="project" value="UniProtKB-EC"/>
</dbReference>
<evidence type="ECO:0000256" key="4">
    <source>
        <dbReference type="SAM" id="MobiDB-lite"/>
    </source>
</evidence>
<feature type="compositionally biased region" description="Basic and acidic residues" evidence="4">
    <location>
        <begin position="294"/>
        <end position="307"/>
    </location>
</feature>
<dbReference type="EC" id="3.2.2.4" evidence="2"/>
<dbReference type="AlphaFoldDB" id="A0A917LW60"/>
<evidence type="ECO:0000256" key="1">
    <source>
        <dbReference type="ARBA" id="ARBA00000274"/>
    </source>
</evidence>
<dbReference type="Pfam" id="PF03641">
    <property type="entry name" value="Lysine_decarbox"/>
    <property type="match status" value="1"/>
</dbReference>
<dbReference type="GO" id="GO:0009691">
    <property type="term" value="P:cytokinin biosynthetic process"/>
    <property type="evidence" value="ECO:0007669"/>
    <property type="project" value="InterPro"/>
</dbReference>
<dbReference type="PANTHER" id="PTHR43393:SF3">
    <property type="entry name" value="LYSINE DECARBOXYLASE-LIKE PROTEIN"/>
    <property type="match status" value="1"/>
</dbReference>
<protein>
    <recommendedName>
        <fullName evidence="3">AMP nucleosidase</fullName>
        <ecNumber evidence="2">3.2.2.4</ecNumber>
    </recommendedName>
    <alternativeName>
        <fullName evidence="3">AMP nucleosidase</fullName>
    </alternativeName>
</protein>
<accession>A0A917LW60</accession>
<evidence type="ECO:0000313" key="5">
    <source>
        <dbReference type="EMBL" id="GGG62665.1"/>
    </source>
</evidence>
<dbReference type="PANTHER" id="PTHR43393">
    <property type="entry name" value="CYTOKININ RIBOSIDE 5'-MONOPHOSPHATE PHOSPHORIBOHYDROLASE"/>
    <property type="match status" value="1"/>
</dbReference>
<name>A0A917LW60_9BACT</name>
<sequence length="326" mass="36469">METPKELEQAPLAYENSDFLNSPDGRMLRIIAEYQEPMARFRRERIQDTVVFFGSARFRALDVASSALELLENTGSAQPAPEHEQPASPEEIESGEASALKLRLAEAAVEMAAYYEDARKLANLVASWAQTLPGPRHRFVVTSGGGPGIMEAANRGAYEAGCKTIGLNIKLPFEQHPNPYITPALNFDFHYFFMRKYWFAYLAKALVVFPGGFGTLDEMFELLTLAQTKKLAKKITVVVYGSKYWKSVISLETLAEKGAIAVSDLDLFQFADTPEEAFAILKQGLTENHLESAYEREQRLREHERVPSEPAPNAQEMLGPDITKTR</sequence>
<evidence type="ECO:0000313" key="6">
    <source>
        <dbReference type="Proteomes" id="UP000647241"/>
    </source>
</evidence>
<proteinExistence type="predicted"/>
<comment type="caution">
    <text evidence="5">The sequence shown here is derived from an EMBL/GenBank/DDBJ whole genome shotgun (WGS) entry which is preliminary data.</text>
</comment>
<gene>
    <name evidence="5" type="ORF">GCM10011585_00090</name>
</gene>
<dbReference type="GO" id="GO:0005829">
    <property type="term" value="C:cytosol"/>
    <property type="evidence" value="ECO:0007669"/>
    <property type="project" value="TreeGrafter"/>
</dbReference>
<dbReference type="InterPro" id="IPR052341">
    <property type="entry name" value="LOG_family_nucleotidases"/>
</dbReference>
<organism evidence="5 6">
    <name type="scientific">Edaphobacter dinghuensis</name>
    <dbReference type="NCBI Taxonomy" id="1560005"/>
    <lineage>
        <taxon>Bacteria</taxon>
        <taxon>Pseudomonadati</taxon>
        <taxon>Acidobacteriota</taxon>
        <taxon>Terriglobia</taxon>
        <taxon>Terriglobales</taxon>
        <taxon>Acidobacteriaceae</taxon>
        <taxon>Edaphobacter</taxon>
    </lineage>
</organism>
<feature type="region of interest" description="Disordered" evidence="4">
    <location>
        <begin position="294"/>
        <end position="326"/>
    </location>
</feature>
<dbReference type="InterPro" id="IPR005269">
    <property type="entry name" value="LOG"/>
</dbReference>
<dbReference type="Gene3D" id="3.40.50.450">
    <property type="match status" value="1"/>
</dbReference>
<dbReference type="EMBL" id="BMGT01000001">
    <property type="protein sequence ID" value="GGG62665.1"/>
    <property type="molecule type" value="Genomic_DNA"/>
</dbReference>
<dbReference type="RefSeq" id="WP_188552149.1">
    <property type="nucleotide sequence ID" value="NZ_BMGT01000001.1"/>
</dbReference>
<evidence type="ECO:0000256" key="2">
    <source>
        <dbReference type="ARBA" id="ARBA00011985"/>
    </source>
</evidence>
<feature type="region of interest" description="Disordered" evidence="4">
    <location>
        <begin position="74"/>
        <end position="95"/>
    </location>
</feature>